<gene>
    <name evidence="5 7" type="primary">hrcA</name>
    <name evidence="7" type="ORF">IAB89_01365</name>
</gene>
<dbReference type="GO" id="GO:0045892">
    <property type="term" value="P:negative regulation of DNA-templated transcription"/>
    <property type="evidence" value="ECO:0007669"/>
    <property type="project" value="UniProtKB-UniRule"/>
</dbReference>
<dbReference type="Proteomes" id="UP000824242">
    <property type="component" value="Unassembled WGS sequence"/>
</dbReference>
<dbReference type="PANTHER" id="PTHR34824:SF1">
    <property type="entry name" value="HEAT-INDUCIBLE TRANSCRIPTION REPRESSOR HRCA"/>
    <property type="match status" value="1"/>
</dbReference>
<dbReference type="Gene3D" id="3.30.450.40">
    <property type="match status" value="1"/>
</dbReference>
<evidence type="ECO:0000256" key="1">
    <source>
        <dbReference type="ARBA" id="ARBA00022491"/>
    </source>
</evidence>
<organism evidence="7 8">
    <name type="scientific">Candidatus Caccousia avicola</name>
    <dbReference type="NCBI Taxonomy" id="2840721"/>
    <lineage>
        <taxon>Bacteria</taxon>
        <taxon>Bacillati</taxon>
        <taxon>Bacillota</taxon>
        <taxon>Clostridia</taxon>
        <taxon>Eubacteriales</taxon>
        <taxon>Oscillospiraceae</taxon>
        <taxon>Oscillospiraceae incertae sedis</taxon>
        <taxon>Candidatus Caccousia</taxon>
    </lineage>
</organism>
<dbReference type="InterPro" id="IPR002571">
    <property type="entry name" value="HrcA"/>
</dbReference>
<proteinExistence type="inferred from homology"/>
<dbReference type="InterPro" id="IPR023120">
    <property type="entry name" value="WHTH_transcript_rep_HrcA_IDD"/>
</dbReference>
<comment type="caution">
    <text evidence="7">The sequence shown here is derived from an EMBL/GenBank/DDBJ whole genome shotgun (WGS) entry which is preliminary data.</text>
</comment>
<dbReference type="AlphaFoldDB" id="A0A9D1ALF7"/>
<evidence type="ECO:0000256" key="5">
    <source>
        <dbReference type="HAMAP-Rule" id="MF_00081"/>
    </source>
</evidence>
<dbReference type="Pfam" id="PF01628">
    <property type="entry name" value="HrcA"/>
    <property type="match status" value="1"/>
</dbReference>
<comment type="function">
    <text evidence="5">Negative regulator of class I heat shock genes (grpE-dnaK-dnaJ and groELS operons). Prevents heat-shock induction of these operons.</text>
</comment>
<dbReference type="PIRSF" id="PIRSF005485">
    <property type="entry name" value="HrcA"/>
    <property type="match status" value="1"/>
</dbReference>
<dbReference type="PANTHER" id="PTHR34824">
    <property type="entry name" value="HEAT-INDUCIBLE TRANSCRIPTION REPRESSOR HRCA"/>
    <property type="match status" value="1"/>
</dbReference>
<dbReference type="Gene3D" id="1.10.10.10">
    <property type="entry name" value="Winged helix-like DNA-binding domain superfamily/Winged helix DNA-binding domain"/>
    <property type="match status" value="1"/>
</dbReference>
<keyword evidence="4 5" id="KW-0804">Transcription</keyword>
<keyword evidence="2 5" id="KW-0805">Transcription regulation</keyword>
<dbReference type="InterPro" id="IPR036390">
    <property type="entry name" value="WH_DNA-bd_sf"/>
</dbReference>
<dbReference type="SUPFAM" id="SSF55781">
    <property type="entry name" value="GAF domain-like"/>
    <property type="match status" value="1"/>
</dbReference>
<comment type="similarity">
    <text evidence="5">Belongs to the HrcA family.</text>
</comment>
<keyword evidence="1 5" id="KW-0678">Repressor</keyword>
<feature type="domain" description="Heat-inducible transcription repressor HrcA C-terminal" evidence="6">
    <location>
        <begin position="106"/>
        <end position="321"/>
    </location>
</feature>
<evidence type="ECO:0000313" key="8">
    <source>
        <dbReference type="Proteomes" id="UP000824242"/>
    </source>
</evidence>
<evidence type="ECO:0000313" key="7">
    <source>
        <dbReference type="EMBL" id="HIR46297.1"/>
    </source>
</evidence>
<dbReference type="HAMAP" id="MF_00081">
    <property type="entry name" value="HrcA"/>
    <property type="match status" value="1"/>
</dbReference>
<evidence type="ECO:0000256" key="4">
    <source>
        <dbReference type="ARBA" id="ARBA00023163"/>
    </source>
</evidence>
<reference evidence="7" key="2">
    <citation type="journal article" date="2021" name="PeerJ">
        <title>Extensive microbial diversity within the chicken gut microbiome revealed by metagenomics and culture.</title>
        <authorList>
            <person name="Gilroy R."/>
            <person name="Ravi A."/>
            <person name="Getino M."/>
            <person name="Pursley I."/>
            <person name="Horton D.L."/>
            <person name="Alikhan N.F."/>
            <person name="Baker D."/>
            <person name="Gharbi K."/>
            <person name="Hall N."/>
            <person name="Watson M."/>
            <person name="Adriaenssens E.M."/>
            <person name="Foster-Nyarko E."/>
            <person name="Jarju S."/>
            <person name="Secka A."/>
            <person name="Antonio M."/>
            <person name="Oren A."/>
            <person name="Chaudhuri R.R."/>
            <person name="La Ragione R."/>
            <person name="Hildebrand F."/>
            <person name="Pallen M.J."/>
        </authorList>
    </citation>
    <scope>NUCLEOTIDE SEQUENCE</scope>
    <source>
        <strain evidence="7">ChiSxjej1B13-7958</strain>
    </source>
</reference>
<dbReference type="InterPro" id="IPR036388">
    <property type="entry name" value="WH-like_DNA-bd_sf"/>
</dbReference>
<evidence type="ECO:0000256" key="2">
    <source>
        <dbReference type="ARBA" id="ARBA00023015"/>
    </source>
</evidence>
<dbReference type="Gene3D" id="3.30.390.60">
    <property type="entry name" value="Heat-inducible transcription repressor hrca homolog, domain 3"/>
    <property type="match status" value="1"/>
</dbReference>
<reference evidence="7" key="1">
    <citation type="submission" date="2020-10" db="EMBL/GenBank/DDBJ databases">
        <authorList>
            <person name="Gilroy R."/>
        </authorList>
    </citation>
    <scope>NUCLEOTIDE SEQUENCE</scope>
    <source>
        <strain evidence="7">ChiSxjej1B13-7958</strain>
    </source>
</reference>
<protein>
    <recommendedName>
        <fullName evidence="5">Heat-inducible transcription repressor HrcA</fullName>
    </recommendedName>
</protein>
<dbReference type="SUPFAM" id="SSF46785">
    <property type="entry name" value="Winged helix' DNA-binding domain"/>
    <property type="match status" value="1"/>
</dbReference>
<dbReference type="InterPro" id="IPR029016">
    <property type="entry name" value="GAF-like_dom_sf"/>
</dbReference>
<dbReference type="EMBL" id="DVGZ01000014">
    <property type="protein sequence ID" value="HIR46297.1"/>
    <property type="molecule type" value="Genomic_DNA"/>
</dbReference>
<dbReference type="InterPro" id="IPR021153">
    <property type="entry name" value="HrcA_C"/>
</dbReference>
<keyword evidence="3 5" id="KW-0346">Stress response</keyword>
<accession>A0A9D1ALF7</accession>
<dbReference type="GO" id="GO:0003677">
    <property type="term" value="F:DNA binding"/>
    <property type="evidence" value="ECO:0007669"/>
    <property type="project" value="InterPro"/>
</dbReference>
<dbReference type="NCBIfam" id="TIGR00331">
    <property type="entry name" value="hrcA"/>
    <property type="match status" value="1"/>
</dbReference>
<evidence type="ECO:0000256" key="3">
    <source>
        <dbReference type="ARBA" id="ARBA00023016"/>
    </source>
</evidence>
<sequence>MELSSRQQKILAAVVEHYIATGEPAGSKMLCDSLDFTVSPATVRNEMSELAERGLLLQPHTSAGRIPSQKGYRVYVDRLMKRRPLSPEERRTIDSMLLSNAYDPQKLLDGVSRLLAGMTRFAAVSTLPGGQGVTIRAVQFVQTSRRTAMVVLITSSGMLKTRVFRCDFDITPDILRVFFRTVNEKLVGRTVEEITPAFVQSLAVSLGEMAILMSSALMAVLDAAQESMEADVCLSGQMNLLFCPEFEGSGARRVIDFLSREEELTRLVLQPGGTRVLIGRETRRSELSDSSVVACRYAISGRDAGAIAVIGPTRMDYGKMVTSIEYLADTVGRMLTELLDQQG</sequence>
<evidence type="ECO:0000259" key="6">
    <source>
        <dbReference type="Pfam" id="PF01628"/>
    </source>
</evidence>
<name>A0A9D1ALF7_9FIRM</name>